<keyword evidence="3" id="KW-1185">Reference proteome</keyword>
<evidence type="ECO:0000256" key="1">
    <source>
        <dbReference type="SAM" id="MobiDB-lite"/>
    </source>
</evidence>
<dbReference type="Proteomes" id="UP001151760">
    <property type="component" value="Unassembled WGS sequence"/>
</dbReference>
<gene>
    <name evidence="2" type="ORF">Tco_0774145</name>
</gene>
<organism evidence="2 3">
    <name type="scientific">Tanacetum coccineum</name>
    <dbReference type="NCBI Taxonomy" id="301880"/>
    <lineage>
        <taxon>Eukaryota</taxon>
        <taxon>Viridiplantae</taxon>
        <taxon>Streptophyta</taxon>
        <taxon>Embryophyta</taxon>
        <taxon>Tracheophyta</taxon>
        <taxon>Spermatophyta</taxon>
        <taxon>Magnoliopsida</taxon>
        <taxon>eudicotyledons</taxon>
        <taxon>Gunneridae</taxon>
        <taxon>Pentapetalae</taxon>
        <taxon>asterids</taxon>
        <taxon>campanulids</taxon>
        <taxon>Asterales</taxon>
        <taxon>Asteraceae</taxon>
        <taxon>Asteroideae</taxon>
        <taxon>Anthemideae</taxon>
        <taxon>Anthemidinae</taxon>
        <taxon>Tanacetum</taxon>
    </lineage>
</organism>
<dbReference type="EMBL" id="BQNB010011511">
    <property type="protein sequence ID" value="GJS91509.1"/>
    <property type="molecule type" value="Genomic_DNA"/>
</dbReference>
<protein>
    <submittedName>
        <fullName evidence="2">Uncharacterized protein</fullName>
    </submittedName>
</protein>
<evidence type="ECO:0000313" key="3">
    <source>
        <dbReference type="Proteomes" id="UP001151760"/>
    </source>
</evidence>
<evidence type="ECO:0000313" key="2">
    <source>
        <dbReference type="EMBL" id="GJS91509.1"/>
    </source>
</evidence>
<accession>A0ABQ4ZMQ4</accession>
<feature type="region of interest" description="Disordered" evidence="1">
    <location>
        <begin position="23"/>
        <end position="50"/>
    </location>
</feature>
<comment type="caution">
    <text evidence="2">The sequence shown here is derived from an EMBL/GenBank/DDBJ whole genome shotgun (WGS) entry which is preliminary data.</text>
</comment>
<proteinExistence type="predicted"/>
<name>A0ABQ4ZMQ4_9ASTR</name>
<sequence>MEHKGVFTDGDKMLRGGAQRIKKLTKKGDSDKDVGVSIGNQSTPRDEQTAVGNRIPISLHSRVSSYTTRKLRTGDELFPGDICRPGSSQTTKNSSDVASILIDFLVKVFG</sequence>
<reference evidence="2" key="1">
    <citation type="journal article" date="2022" name="Int. J. Mol. Sci.">
        <title>Draft Genome of Tanacetum Coccineum: Genomic Comparison of Closely Related Tanacetum-Family Plants.</title>
        <authorList>
            <person name="Yamashiro T."/>
            <person name="Shiraishi A."/>
            <person name="Nakayama K."/>
            <person name="Satake H."/>
        </authorList>
    </citation>
    <scope>NUCLEOTIDE SEQUENCE</scope>
</reference>
<reference evidence="2" key="2">
    <citation type="submission" date="2022-01" db="EMBL/GenBank/DDBJ databases">
        <authorList>
            <person name="Yamashiro T."/>
            <person name="Shiraishi A."/>
            <person name="Satake H."/>
            <person name="Nakayama K."/>
        </authorList>
    </citation>
    <scope>NUCLEOTIDE SEQUENCE</scope>
</reference>